<dbReference type="Proteomes" id="UP001589747">
    <property type="component" value="Unassembled WGS sequence"/>
</dbReference>
<dbReference type="SUPFAM" id="SSF53850">
    <property type="entry name" value="Periplasmic binding protein-like II"/>
    <property type="match status" value="1"/>
</dbReference>
<dbReference type="PANTHER" id="PTHR43649:SF12">
    <property type="entry name" value="DIACETYLCHITOBIOSE BINDING PROTEIN DASA"/>
    <property type="match status" value="1"/>
</dbReference>
<dbReference type="InterPro" id="IPR050490">
    <property type="entry name" value="Bact_solute-bd_prot1"/>
</dbReference>
<sequence length="431" mass="48073">MKKLILLLCSFAFILSGCQSNDSSAEEKPVTVLYSSMADFQKDYGFVLDKYKNINVIEFAPEIGNGIWNAMSFVNSADKDWDAERYMELVKKTKPDILFFPSAIYTSLLNENMLVDLSPYADQERLSGINPDIVQSIKAMGDGGLYAMSDGITSQALFYNKDVFKQLGVTEPTDYMSWENLLDLASRFPSREGVTGLYLPYYDAADLLLSIGKTEDLKWYDAVHRQALFESPAWEAIIEKVVGLYGSNAKQTFSGDLSQAFRDGKIAMTLNTYAFMKELNGSSQKSNWGIVTEPVNPNDQLSRKTMSFQYLNGINAASGEMEESLDVWSYINSASAAKIKNNAPTTLFIVPVRDALMADPDNRNVKAFSTLKPVFPQYATAIPRPVEVAAHNAINQILNQAISGQISVKEIRRKLQEDVTNAIQTTLQQTR</sequence>
<evidence type="ECO:0000313" key="2">
    <source>
        <dbReference type="EMBL" id="MFB9324419.1"/>
    </source>
</evidence>
<dbReference type="EMBL" id="JBHMDO010000002">
    <property type="protein sequence ID" value="MFB9324419.1"/>
    <property type="molecule type" value="Genomic_DNA"/>
</dbReference>
<proteinExistence type="predicted"/>
<name>A0ABV5KGR9_9BACL</name>
<dbReference type="PROSITE" id="PS51257">
    <property type="entry name" value="PROKAR_LIPOPROTEIN"/>
    <property type="match status" value="1"/>
</dbReference>
<evidence type="ECO:0000256" key="1">
    <source>
        <dbReference type="SAM" id="SignalP"/>
    </source>
</evidence>
<protein>
    <submittedName>
        <fullName evidence="2">ABC transporter substrate-binding protein</fullName>
    </submittedName>
</protein>
<dbReference type="Pfam" id="PF13416">
    <property type="entry name" value="SBP_bac_8"/>
    <property type="match status" value="1"/>
</dbReference>
<keyword evidence="3" id="KW-1185">Reference proteome</keyword>
<keyword evidence="1" id="KW-0732">Signal</keyword>
<accession>A0ABV5KGR9</accession>
<feature type="signal peptide" evidence="1">
    <location>
        <begin position="1"/>
        <end position="25"/>
    </location>
</feature>
<dbReference type="PANTHER" id="PTHR43649">
    <property type="entry name" value="ARABINOSE-BINDING PROTEIN-RELATED"/>
    <property type="match status" value="1"/>
</dbReference>
<gene>
    <name evidence="2" type="ORF">ACFFSY_00495</name>
</gene>
<comment type="caution">
    <text evidence="2">The sequence shown here is derived from an EMBL/GenBank/DDBJ whole genome shotgun (WGS) entry which is preliminary data.</text>
</comment>
<evidence type="ECO:0000313" key="3">
    <source>
        <dbReference type="Proteomes" id="UP001589747"/>
    </source>
</evidence>
<dbReference type="Gene3D" id="3.40.190.10">
    <property type="entry name" value="Periplasmic binding protein-like II"/>
    <property type="match status" value="1"/>
</dbReference>
<reference evidence="2 3" key="1">
    <citation type="submission" date="2024-09" db="EMBL/GenBank/DDBJ databases">
        <authorList>
            <person name="Sun Q."/>
            <person name="Mori K."/>
        </authorList>
    </citation>
    <scope>NUCLEOTIDE SEQUENCE [LARGE SCALE GENOMIC DNA]</scope>
    <source>
        <strain evidence="2 3">TISTR 2452</strain>
    </source>
</reference>
<feature type="chain" id="PRO_5045729723" evidence="1">
    <location>
        <begin position="26"/>
        <end position="431"/>
    </location>
</feature>
<dbReference type="InterPro" id="IPR006059">
    <property type="entry name" value="SBP"/>
</dbReference>
<dbReference type="RefSeq" id="WP_377488285.1">
    <property type="nucleotide sequence ID" value="NZ_JBHMDO010000002.1"/>
</dbReference>
<organism evidence="2 3">
    <name type="scientific">Paenibacillus aurantiacus</name>
    <dbReference type="NCBI Taxonomy" id="1936118"/>
    <lineage>
        <taxon>Bacteria</taxon>
        <taxon>Bacillati</taxon>
        <taxon>Bacillota</taxon>
        <taxon>Bacilli</taxon>
        <taxon>Bacillales</taxon>
        <taxon>Paenibacillaceae</taxon>
        <taxon>Paenibacillus</taxon>
    </lineage>
</organism>